<evidence type="ECO:0000256" key="3">
    <source>
        <dbReference type="ARBA" id="ARBA00022833"/>
    </source>
</evidence>
<keyword evidence="2 4" id="KW-0863">Zinc-finger</keyword>
<organism evidence="7 8">
    <name type="scientific">Brassica cretica</name>
    <name type="common">Mustard</name>
    <dbReference type="NCBI Taxonomy" id="69181"/>
    <lineage>
        <taxon>Eukaryota</taxon>
        <taxon>Viridiplantae</taxon>
        <taxon>Streptophyta</taxon>
        <taxon>Embryophyta</taxon>
        <taxon>Tracheophyta</taxon>
        <taxon>Spermatophyta</taxon>
        <taxon>Magnoliopsida</taxon>
        <taxon>eudicotyledons</taxon>
        <taxon>Gunneridae</taxon>
        <taxon>Pentapetalae</taxon>
        <taxon>rosids</taxon>
        <taxon>malvids</taxon>
        <taxon>Brassicales</taxon>
        <taxon>Brassicaceae</taxon>
        <taxon>Brassiceae</taxon>
        <taxon>Brassica</taxon>
    </lineage>
</organism>
<reference evidence="7" key="1">
    <citation type="submission" date="2019-12" db="EMBL/GenBank/DDBJ databases">
        <title>Genome sequencing and annotation of Brassica cretica.</title>
        <authorList>
            <person name="Studholme D.J."/>
            <person name="Sarris P.F."/>
        </authorList>
    </citation>
    <scope>NUCLEOTIDE SEQUENCE</scope>
    <source>
        <strain evidence="7">PFS-001/15</strain>
        <tissue evidence="7">Leaf</tissue>
    </source>
</reference>
<sequence>NRAPQYNNIIRFQYRTNSSRLLKWQRGFPTKCVCGSDVTTYTSKSTAKPGRPYFRCAASRKDGHLFKWVEDGMYEEVQDLLQRVERMEMNELNLEVQNVKEEVLQCKSEREGNK</sequence>
<dbReference type="GO" id="GO:0008270">
    <property type="term" value="F:zinc ion binding"/>
    <property type="evidence" value="ECO:0007669"/>
    <property type="project" value="UniProtKB-KW"/>
</dbReference>
<evidence type="ECO:0000313" key="7">
    <source>
        <dbReference type="EMBL" id="KAF2579041.1"/>
    </source>
</evidence>
<gene>
    <name evidence="7" type="ORF">F2Q68_00003538</name>
</gene>
<dbReference type="Proteomes" id="UP000712281">
    <property type="component" value="Unassembled WGS sequence"/>
</dbReference>
<dbReference type="PROSITE" id="PS51999">
    <property type="entry name" value="ZF_GRF"/>
    <property type="match status" value="1"/>
</dbReference>
<evidence type="ECO:0000256" key="5">
    <source>
        <dbReference type="SAM" id="Coils"/>
    </source>
</evidence>
<comment type="caution">
    <text evidence="7">The sequence shown here is derived from an EMBL/GenBank/DDBJ whole genome shotgun (WGS) entry which is preliminary data.</text>
</comment>
<dbReference type="EMBL" id="QGKW02001660">
    <property type="protein sequence ID" value="KAF2579041.1"/>
    <property type="molecule type" value="Genomic_DNA"/>
</dbReference>
<keyword evidence="5" id="KW-0175">Coiled coil</keyword>
<accession>A0A8S9J9X3</accession>
<feature type="domain" description="GRF-type" evidence="6">
    <location>
        <begin position="32"/>
        <end position="72"/>
    </location>
</feature>
<dbReference type="OrthoDB" id="1111987at2759"/>
<feature type="coiled-coil region" evidence="5">
    <location>
        <begin position="77"/>
        <end position="109"/>
    </location>
</feature>
<protein>
    <recommendedName>
        <fullName evidence="6">GRF-type domain-containing protein</fullName>
    </recommendedName>
</protein>
<evidence type="ECO:0000259" key="6">
    <source>
        <dbReference type="PROSITE" id="PS51999"/>
    </source>
</evidence>
<keyword evidence="1" id="KW-0479">Metal-binding</keyword>
<evidence type="ECO:0000256" key="1">
    <source>
        <dbReference type="ARBA" id="ARBA00022723"/>
    </source>
</evidence>
<dbReference type="PANTHER" id="PTHR33248">
    <property type="entry name" value="ZINC ION-BINDING PROTEIN"/>
    <property type="match status" value="1"/>
</dbReference>
<keyword evidence="3" id="KW-0862">Zinc</keyword>
<name>A0A8S9J9X3_BRACR</name>
<evidence type="ECO:0000256" key="4">
    <source>
        <dbReference type="PROSITE-ProRule" id="PRU01343"/>
    </source>
</evidence>
<proteinExistence type="predicted"/>
<feature type="non-terminal residue" evidence="7">
    <location>
        <position position="1"/>
    </location>
</feature>
<evidence type="ECO:0000256" key="2">
    <source>
        <dbReference type="ARBA" id="ARBA00022771"/>
    </source>
</evidence>
<evidence type="ECO:0000313" key="8">
    <source>
        <dbReference type="Proteomes" id="UP000712281"/>
    </source>
</evidence>
<dbReference type="AlphaFoldDB" id="A0A8S9J9X3"/>
<dbReference type="InterPro" id="IPR010666">
    <property type="entry name" value="Znf_GRF"/>
</dbReference>